<dbReference type="EMBL" id="JABFCX010000003">
    <property type="protein sequence ID" value="NNU16853.1"/>
    <property type="molecule type" value="Genomic_DNA"/>
</dbReference>
<dbReference type="Pfam" id="PF07394">
    <property type="entry name" value="DUF1501"/>
    <property type="match status" value="1"/>
</dbReference>
<dbReference type="InterPro" id="IPR006311">
    <property type="entry name" value="TAT_signal"/>
</dbReference>
<evidence type="ECO:0000313" key="3">
    <source>
        <dbReference type="Proteomes" id="UP000536835"/>
    </source>
</evidence>
<comment type="caution">
    <text evidence="2">The sequence shown here is derived from an EMBL/GenBank/DDBJ whole genome shotgun (WGS) entry which is preliminary data.</text>
</comment>
<dbReference type="InterPro" id="IPR010869">
    <property type="entry name" value="DUF1501"/>
</dbReference>
<feature type="signal peptide" evidence="1">
    <location>
        <begin position="1"/>
        <end position="33"/>
    </location>
</feature>
<sequence length="467" mass="48637">MPINRRQFLRTATASTLAGAGLYGMPGALTAHAADVSGYKALVCVFLFGGLDTHDLLLPYDQPSYDSFASVRQTLLNAQGSSRAREMLLPLTLDNQSSFGSRAFALPPEMPQLHALFDQGQAALVANVGPLVEPVTAQGVIDRAVRVPPRLFSHNDQQATWQASAPEGAQLGWGGLFADAALAAGANAGSEVFTTLSTAGVGPFLTGDIAAPYQISLSGTTGIRALERFDDGGNNPELASFLAAAKDRFRAEGFAGSNILAQDIANKFRNGIDANTAFDEARGGGVPLATTFPETGLGAQLKAVAETMSIRSALFASRQIFFVGIGGFDTHSSQAADLPALLGEIDGALAAFNQAVGDLGLSQSVTTFTASDFGRTLSVNGDGTDHGWGSHHIVMGGAVRGRNIFGSVPATELGNDRDVGSGRLAPTLSVEQLAEPLGKWWGLSDSEISASLPNLRNFDPAALQLFS</sequence>
<dbReference type="PANTHER" id="PTHR43737:SF1">
    <property type="entry name" value="DUF1501 DOMAIN-CONTAINING PROTEIN"/>
    <property type="match status" value="1"/>
</dbReference>
<organism evidence="2 3">
    <name type="scientific">Parvularcula mediterranea</name>
    <dbReference type="NCBI Taxonomy" id="2732508"/>
    <lineage>
        <taxon>Bacteria</taxon>
        <taxon>Pseudomonadati</taxon>
        <taxon>Pseudomonadota</taxon>
        <taxon>Alphaproteobacteria</taxon>
        <taxon>Parvularculales</taxon>
        <taxon>Parvularculaceae</taxon>
        <taxon>Parvularcula</taxon>
    </lineage>
</organism>
<protein>
    <submittedName>
        <fullName evidence="2">DUF1501 domain-containing protein</fullName>
    </submittedName>
</protein>
<reference evidence="2 3" key="1">
    <citation type="submission" date="2020-05" db="EMBL/GenBank/DDBJ databases">
        <title>Parvularcula mediterraneae sp. nov., isolated from polypropylene straw from shallow seawater of the seashore of Laganas in Zakynthos island, Greece.</title>
        <authorList>
            <person name="Szabo I."/>
            <person name="Al-Omari J."/>
            <person name="Rado J."/>
            <person name="Szerdahelyi G.S."/>
        </authorList>
    </citation>
    <scope>NUCLEOTIDE SEQUENCE [LARGE SCALE GENOMIC DNA]</scope>
    <source>
        <strain evidence="2 3">ZS-1/3</strain>
    </source>
</reference>
<accession>A0A7Y3W5U0</accession>
<evidence type="ECO:0000256" key="1">
    <source>
        <dbReference type="SAM" id="SignalP"/>
    </source>
</evidence>
<dbReference type="RefSeq" id="WP_173199709.1">
    <property type="nucleotide sequence ID" value="NZ_JABFCX010000003.1"/>
</dbReference>
<dbReference type="Proteomes" id="UP000536835">
    <property type="component" value="Unassembled WGS sequence"/>
</dbReference>
<keyword evidence="3" id="KW-1185">Reference proteome</keyword>
<evidence type="ECO:0000313" key="2">
    <source>
        <dbReference type="EMBL" id="NNU16853.1"/>
    </source>
</evidence>
<dbReference type="AlphaFoldDB" id="A0A7Y3W5U0"/>
<dbReference type="PROSITE" id="PS51318">
    <property type="entry name" value="TAT"/>
    <property type="match status" value="1"/>
</dbReference>
<proteinExistence type="predicted"/>
<keyword evidence="1" id="KW-0732">Signal</keyword>
<dbReference type="PANTHER" id="PTHR43737">
    <property type="entry name" value="BLL7424 PROTEIN"/>
    <property type="match status" value="1"/>
</dbReference>
<name>A0A7Y3W5U0_9PROT</name>
<feature type="chain" id="PRO_5031507990" evidence="1">
    <location>
        <begin position="34"/>
        <end position="467"/>
    </location>
</feature>
<gene>
    <name evidence="2" type="ORF">HK107_11040</name>
</gene>